<dbReference type="Pfam" id="PF14350">
    <property type="entry name" value="Beta_protein"/>
    <property type="match status" value="1"/>
</dbReference>
<gene>
    <name evidence="1" type="ORF">GCM10010492_13170</name>
</gene>
<accession>A0ABN0TAE7</accession>
<name>A0ABN0TAE7_9PSEU</name>
<evidence type="ECO:0008006" key="3">
    <source>
        <dbReference type="Google" id="ProtNLM"/>
    </source>
</evidence>
<protein>
    <recommendedName>
        <fullName evidence="3">T4 beta protein</fullName>
    </recommendedName>
</protein>
<proteinExistence type="predicted"/>
<dbReference type="EMBL" id="BAAABU010000002">
    <property type="protein sequence ID" value="GAA0216694.1"/>
    <property type="molecule type" value="Genomic_DNA"/>
</dbReference>
<dbReference type="RefSeq" id="WP_343932712.1">
    <property type="nucleotide sequence ID" value="NZ_BAAABU010000002.1"/>
</dbReference>
<keyword evidence="2" id="KW-1185">Reference proteome</keyword>
<organism evidence="1 2">
    <name type="scientific">Saccharothrix mutabilis subsp. mutabilis</name>
    <dbReference type="NCBI Taxonomy" id="66855"/>
    <lineage>
        <taxon>Bacteria</taxon>
        <taxon>Bacillati</taxon>
        <taxon>Actinomycetota</taxon>
        <taxon>Actinomycetes</taxon>
        <taxon>Pseudonocardiales</taxon>
        <taxon>Pseudonocardiaceae</taxon>
        <taxon>Saccharothrix</taxon>
    </lineage>
</organism>
<evidence type="ECO:0000313" key="1">
    <source>
        <dbReference type="EMBL" id="GAA0216694.1"/>
    </source>
</evidence>
<dbReference type="Proteomes" id="UP001500416">
    <property type="component" value="Unassembled WGS sequence"/>
</dbReference>
<dbReference type="InterPro" id="IPR025683">
    <property type="entry name" value="Protein_beta"/>
</dbReference>
<evidence type="ECO:0000313" key="2">
    <source>
        <dbReference type="Proteomes" id="UP001500416"/>
    </source>
</evidence>
<comment type="caution">
    <text evidence="1">The sequence shown here is derived from an EMBL/GenBank/DDBJ whole genome shotgun (WGS) entry which is preliminary data.</text>
</comment>
<reference evidence="1 2" key="1">
    <citation type="journal article" date="2019" name="Int. J. Syst. Evol. Microbiol.">
        <title>The Global Catalogue of Microorganisms (GCM) 10K type strain sequencing project: providing services to taxonomists for standard genome sequencing and annotation.</title>
        <authorList>
            <consortium name="The Broad Institute Genomics Platform"/>
            <consortium name="The Broad Institute Genome Sequencing Center for Infectious Disease"/>
            <person name="Wu L."/>
            <person name="Ma J."/>
        </authorList>
    </citation>
    <scope>NUCLEOTIDE SEQUENCE [LARGE SCALE GENOMIC DNA]</scope>
    <source>
        <strain evidence="1 2">JCM 3380</strain>
    </source>
</reference>
<sequence>MPESLYVPVLKARQGELSALGKIQPITRASVLPLLEIVPSEPDDPDAIQRTIERTAKKLTPWGGERLMVDTGLLGAAGPVQGDQGVVAYALSKVRELGIGAIPVVRLADGELARADARDTHLNYGSGIAIRLNVEDMDEDPDDVNDAVSALLGDLNIARPDAVLILDLAVVQGDIAVRAGARMVADVLRDTDGVDEWRHVVVTAGAFPVDLSTIAPRTIGDFPRYDAALWDAVRGRRRLPRLPVFGDYAVSYPLLSSGPPFPPAPQLRYTVSDSWLVLKGKRSDPRGNEQFYEVCEKIASHPQFAGAALGAADARIADPRSFGGPGNGATWREMGTTHHLDFVVRRLTTLGEP</sequence>